<dbReference type="RefSeq" id="WP_192037811.1">
    <property type="nucleotide sequence ID" value="NZ_JACYWE010000001.1"/>
</dbReference>
<comment type="subcellular location">
    <subcellularLocation>
        <location evidence="1">Membrane</location>
    </subcellularLocation>
</comment>
<dbReference type="InterPro" id="IPR007593">
    <property type="entry name" value="CD225/Dispanin_fam"/>
</dbReference>
<evidence type="ECO:0000256" key="4">
    <source>
        <dbReference type="ARBA" id="ARBA00023136"/>
    </source>
</evidence>
<gene>
    <name evidence="7" type="ORF">HT102_02525</name>
</gene>
<evidence type="ECO:0000313" key="8">
    <source>
        <dbReference type="Proteomes" id="UP000642993"/>
    </source>
</evidence>
<keyword evidence="8" id="KW-1185">Reference proteome</keyword>
<dbReference type="PANTHER" id="PTHR14948:SF25">
    <property type="entry name" value="DUF4190 DOMAIN-CONTAINING PROTEIN"/>
    <property type="match status" value="1"/>
</dbReference>
<evidence type="ECO:0000256" key="3">
    <source>
        <dbReference type="ARBA" id="ARBA00022989"/>
    </source>
</evidence>
<dbReference type="GO" id="GO:0016020">
    <property type="term" value="C:membrane"/>
    <property type="evidence" value="ECO:0007669"/>
    <property type="project" value="UniProtKB-SubCell"/>
</dbReference>
<comment type="caution">
    <text evidence="7">The sequence shown here is derived from an EMBL/GenBank/DDBJ whole genome shotgun (WGS) entry which is preliminary data.</text>
</comment>
<dbReference type="InterPro" id="IPR051423">
    <property type="entry name" value="CD225/Dispanin"/>
</dbReference>
<feature type="transmembrane region" description="Helical" evidence="6">
    <location>
        <begin position="125"/>
        <end position="149"/>
    </location>
</feature>
<keyword evidence="3 6" id="KW-1133">Transmembrane helix</keyword>
<reference evidence="7" key="1">
    <citation type="submission" date="2020-09" db="EMBL/GenBank/DDBJ databases">
        <title>Hoyosella lacisalsi sp. nov., a halotolerant actinobacterium isolated from soil of Lake Gudzhirganskoe.</title>
        <authorList>
            <person name="Yang Q."/>
            <person name="Guo P.Y."/>
            <person name="Liu S.W."/>
            <person name="Li F.N."/>
            <person name="Sun C.H."/>
        </authorList>
    </citation>
    <scope>NUCLEOTIDE SEQUENCE</scope>
    <source>
        <strain evidence="7">G463</strain>
    </source>
</reference>
<name>A0A927JA38_9ACTN</name>
<sequence>MSNESANSGYPRDDAHGAPGQDPYGYPGGQGDHSGYPQGQPEYGQSQYGQSQYGQAPYGQAPGNYGAPPDNGLVWGILVTVLCCLPLGIVSIVKASNVNSLWAMGQYAAAHEAAAEARRWAKIGAIVGGVFYALIVVFYVVMFVFLFAATASSGYATY</sequence>
<evidence type="ECO:0000256" key="1">
    <source>
        <dbReference type="ARBA" id="ARBA00004370"/>
    </source>
</evidence>
<keyword evidence="2 6" id="KW-0812">Transmembrane</keyword>
<dbReference type="Proteomes" id="UP000642993">
    <property type="component" value="Unassembled WGS sequence"/>
</dbReference>
<evidence type="ECO:0000313" key="7">
    <source>
        <dbReference type="EMBL" id="MBD8505363.1"/>
    </source>
</evidence>
<feature type="region of interest" description="Disordered" evidence="5">
    <location>
        <begin position="1"/>
        <end position="62"/>
    </location>
</feature>
<organism evidence="7 8">
    <name type="scientific">Lolliginicoccus lacisalsi</name>
    <dbReference type="NCBI Taxonomy" id="2742202"/>
    <lineage>
        <taxon>Bacteria</taxon>
        <taxon>Bacillati</taxon>
        <taxon>Actinomycetota</taxon>
        <taxon>Actinomycetes</taxon>
        <taxon>Mycobacteriales</taxon>
        <taxon>Hoyosellaceae</taxon>
        <taxon>Lolliginicoccus</taxon>
    </lineage>
</organism>
<dbReference type="EMBL" id="JACYWE010000001">
    <property type="protein sequence ID" value="MBD8505363.1"/>
    <property type="molecule type" value="Genomic_DNA"/>
</dbReference>
<proteinExistence type="predicted"/>
<evidence type="ECO:0000256" key="2">
    <source>
        <dbReference type="ARBA" id="ARBA00022692"/>
    </source>
</evidence>
<protein>
    <submittedName>
        <fullName evidence="7">CD225/dispanin family protein</fullName>
    </submittedName>
</protein>
<dbReference type="Pfam" id="PF04505">
    <property type="entry name" value="CD225"/>
    <property type="match status" value="1"/>
</dbReference>
<dbReference type="PANTHER" id="PTHR14948">
    <property type="entry name" value="NG5"/>
    <property type="match status" value="1"/>
</dbReference>
<feature type="compositionally biased region" description="Low complexity" evidence="5">
    <location>
        <begin position="34"/>
        <end position="60"/>
    </location>
</feature>
<keyword evidence="4 6" id="KW-0472">Membrane</keyword>
<feature type="transmembrane region" description="Helical" evidence="6">
    <location>
        <begin position="73"/>
        <end position="93"/>
    </location>
</feature>
<dbReference type="AlphaFoldDB" id="A0A927JA38"/>
<evidence type="ECO:0000256" key="5">
    <source>
        <dbReference type="SAM" id="MobiDB-lite"/>
    </source>
</evidence>
<evidence type="ECO:0000256" key="6">
    <source>
        <dbReference type="SAM" id="Phobius"/>
    </source>
</evidence>
<accession>A0A927JA38</accession>